<organism evidence="1 2">
    <name type="scientific">Folsomia candida</name>
    <name type="common">Springtail</name>
    <dbReference type="NCBI Taxonomy" id="158441"/>
    <lineage>
        <taxon>Eukaryota</taxon>
        <taxon>Metazoa</taxon>
        <taxon>Ecdysozoa</taxon>
        <taxon>Arthropoda</taxon>
        <taxon>Hexapoda</taxon>
        <taxon>Collembola</taxon>
        <taxon>Entomobryomorpha</taxon>
        <taxon>Isotomoidea</taxon>
        <taxon>Isotomidae</taxon>
        <taxon>Proisotominae</taxon>
        <taxon>Folsomia</taxon>
    </lineage>
</organism>
<evidence type="ECO:0000313" key="1">
    <source>
        <dbReference type="EMBL" id="OXA61542.1"/>
    </source>
</evidence>
<protein>
    <recommendedName>
        <fullName evidence="3">F-box domain-containing protein</fullName>
    </recommendedName>
</protein>
<accession>A0A226EVD9</accession>
<comment type="caution">
    <text evidence="1">The sequence shown here is derived from an EMBL/GenBank/DDBJ whole genome shotgun (WGS) entry which is preliminary data.</text>
</comment>
<gene>
    <name evidence="1" type="ORF">Fcan01_00684</name>
</gene>
<dbReference type="EMBL" id="LNIX01000001">
    <property type="protein sequence ID" value="OXA61542.1"/>
    <property type="molecule type" value="Genomic_DNA"/>
</dbReference>
<evidence type="ECO:0000313" key="2">
    <source>
        <dbReference type="Proteomes" id="UP000198287"/>
    </source>
</evidence>
<keyword evidence="2" id="KW-1185">Reference proteome</keyword>
<evidence type="ECO:0008006" key="3">
    <source>
        <dbReference type="Google" id="ProtNLM"/>
    </source>
</evidence>
<reference evidence="1 2" key="1">
    <citation type="submission" date="2015-12" db="EMBL/GenBank/DDBJ databases">
        <title>The genome of Folsomia candida.</title>
        <authorList>
            <person name="Faddeeva A."/>
            <person name="Derks M.F."/>
            <person name="Anvar Y."/>
            <person name="Smit S."/>
            <person name="Van Straalen N."/>
            <person name="Roelofs D."/>
        </authorList>
    </citation>
    <scope>NUCLEOTIDE SEQUENCE [LARGE SCALE GENOMIC DNA]</scope>
    <source>
        <strain evidence="1 2">VU population</strain>
        <tissue evidence="1">Whole body</tissue>
    </source>
</reference>
<sequence length="446" mass="50908">MDSFNPSQNPLLIPVVLQNTFKLLYPHQLKPLRAVCPIWNTEITRILFGSHNQKKVIKNMTDLSEGIAILEHQSTKPLHTRYMFCSGVNVTDAKFMQIITLAGPELKYIYANFPNNAKSPLTLKRLLVEVSIQEICIKWSLSKEVDLFKNEQPVLLPHLKILEFDIVNKSVKFDTLLRTLIYLCPNLELFQGSNYHGLQSVVEDWFFNKVVIEAAFPQQCRKIQEFSLGMKAKKYDNYTLERLMCANFPLKKLYLDVSANPVDATCLQNLITSLSTTLKEFNLTVDPYCENVFQLEACILTARKLEKLGTSGVSLPLDLIQGHLHNLNTLRMEHFNQETITMRTSHQQQQQQQFGYGLRNLELLNPFRLTTPITLFCTVQNLFPNLASFTISKQMGDGGLKDFLNKQMVNLSKFTVRESCSAGGADAVKVYKRKCRGAVFSPPIKF</sequence>
<dbReference type="Proteomes" id="UP000198287">
    <property type="component" value="Unassembled WGS sequence"/>
</dbReference>
<name>A0A226EVD9_FOLCA</name>
<dbReference type="AlphaFoldDB" id="A0A226EVD9"/>
<proteinExistence type="predicted"/>